<dbReference type="RefSeq" id="WP_285721960.1">
    <property type="nucleotide sequence ID" value="NZ_BSDD01000001.1"/>
</dbReference>
<comment type="caution">
    <text evidence="2">The sequence shown here is derived from an EMBL/GenBank/DDBJ whole genome shotgun (WGS) entry which is preliminary data.</text>
</comment>
<reference evidence="2 3" key="1">
    <citation type="journal article" date="2023" name="Antonie Van Leeuwenhoek">
        <title>Mesoterricola silvestris gen. nov., sp. nov., Mesoterricola sediminis sp. nov., Geothrix oryzae sp. nov., Geothrix edaphica sp. nov., Geothrix rubra sp. nov., and Geothrix limicola sp. nov., six novel members of Acidobacteriota isolated from soils.</title>
        <authorList>
            <person name="Itoh H."/>
            <person name="Sugisawa Y."/>
            <person name="Mise K."/>
            <person name="Xu Z."/>
            <person name="Kuniyasu M."/>
            <person name="Ushijima N."/>
            <person name="Kawano K."/>
            <person name="Kobayashi E."/>
            <person name="Shiratori Y."/>
            <person name="Masuda Y."/>
            <person name="Senoo K."/>
        </authorList>
    </citation>
    <scope>NUCLEOTIDE SEQUENCE [LARGE SCALE GENOMIC DNA]</scope>
    <source>
        <strain evidence="2 3">Red803</strain>
    </source>
</reference>
<protein>
    <submittedName>
        <fullName evidence="2">UPF0597 protein</fullName>
    </submittedName>
</protein>
<dbReference type="Pfam" id="PF03313">
    <property type="entry name" value="SDH_alpha"/>
    <property type="match status" value="1"/>
</dbReference>
<dbReference type="PANTHER" id="PTHR30501:SF2">
    <property type="entry name" value="UPF0597 PROTEIN YHAM"/>
    <property type="match status" value="1"/>
</dbReference>
<name>A0ABQ5Q1J9_9BACT</name>
<dbReference type="PIRSF" id="PIRSF006054">
    <property type="entry name" value="UCP006054"/>
    <property type="match status" value="1"/>
</dbReference>
<dbReference type="InterPro" id="IPR021144">
    <property type="entry name" value="UPF0597"/>
</dbReference>
<organism evidence="2 3">
    <name type="scientific">Geothrix rubra</name>
    <dbReference type="NCBI Taxonomy" id="2927977"/>
    <lineage>
        <taxon>Bacteria</taxon>
        <taxon>Pseudomonadati</taxon>
        <taxon>Acidobacteriota</taxon>
        <taxon>Holophagae</taxon>
        <taxon>Holophagales</taxon>
        <taxon>Holophagaceae</taxon>
        <taxon>Geothrix</taxon>
    </lineage>
</organism>
<sequence>MRFSEYLDAEWKPALGCTEPAAVAYAALLAAGQGEGPVQEVRLVVDARTYKNCHAVGIPNSGRKTGILWALALGTQLRDEGLGLRCFEGVTPEALAEAGRLLEAGLLQVAVDAACPDLHIDCTVVRARGTGRAVLDREHTHLALLEADGHRVGGEAPLAEAPPATVRDTLAGWSLRDLMAFARELTPEDRRRLREGAERNLAMALHGVSLMPEGFVPPEGYDALTRYSRLVSAGVYARMSGEPLMVVSLAGSGNKGITVSVPVTLWGRGKGHPQERIDEALAFACLMTSTTTHRLGTLSSICGAANAAGIGIASGLVLLEGGSADQVDLAIHNMVGNLAGMICDGAKIGCAMKTMTGADAAFRSATLALAGFGIPATDGIVGADGEASLANLGRLAQRGMAGVDTEVLAIMQGKLGATPA</sequence>
<evidence type="ECO:0000313" key="3">
    <source>
        <dbReference type="Proteomes" id="UP001165089"/>
    </source>
</evidence>
<dbReference type="PANTHER" id="PTHR30501">
    <property type="entry name" value="UPF0597 PROTEIN YHAM"/>
    <property type="match status" value="1"/>
</dbReference>
<dbReference type="InterPro" id="IPR005130">
    <property type="entry name" value="Ser_deHydtase-like_asu"/>
</dbReference>
<dbReference type="EMBL" id="BSDD01000001">
    <property type="protein sequence ID" value="GLH68492.1"/>
    <property type="molecule type" value="Genomic_DNA"/>
</dbReference>
<evidence type="ECO:0000259" key="1">
    <source>
        <dbReference type="Pfam" id="PF03313"/>
    </source>
</evidence>
<dbReference type="Proteomes" id="UP001165089">
    <property type="component" value="Unassembled WGS sequence"/>
</dbReference>
<evidence type="ECO:0000313" key="2">
    <source>
        <dbReference type="EMBL" id="GLH68492.1"/>
    </source>
</evidence>
<accession>A0ABQ5Q1J9</accession>
<gene>
    <name evidence="2" type="ORF">GETHPA_00250</name>
</gene>
<keyword evidence="3" id="KW-1185">Reference proteome</keyword>
<proteinExistence type="predicted"/>
<feature type="domain" description="Serine dehydratase-like alpha subunit" evidence="1">
    <location>
        <begin position="222"/>
        <end position="409"/>
    </location>
</feature>